<dbReference type="AlphaFoldDB" id="Q98QH8"/>
<dbReference type="SMART" id="SM00382">
    <property type="entry name" value="AAA"/>
    <property type="match status" value="1"/>
</dbReference>
<proteinExistence type="predicted"/>
<evidence type="ECO:0000256" key="1">
    <source>
        <dbReference type="SAM" id="Phobius"/>
    </source>
</evidence>
<evidence type="ECO:0000259" key="2">
    <source>
        <dbReference type="SMART" id="SM00382"/>
    </source>
</evidence>
<sequence length="853" mass="99751">MLIPKSPKNTNLKIYKNLTIYDAAILICSLAISITLFMNISSIHIILKTFLILFFNLPFLALVKSNKKHNCKNYVLVFRFFVFIFSNKKIPKNQSKILIPYEIDESHDLYVKIPNSNKKEYFKALEIKGFYIANSKINEQEKFINDFQEVINQINLKATIIKIKEYENWKQNLNFITNNFDQKNDFALDLVESYKNDFSKNHENQKKINYYYLVLYSIDKEKLSNEIEKISLMLKIAGFENFQLSNVDQINLISKINFFKNLELDSEYLENTNNINENLKSKFEFDKFEINKKHLKINDYFVNLQSVEEFPFEILPGWASNIFKSDSTVIWHFNSVEEDQAKVLINKAIINSRVNSINVKNKVDIEKEKFIIHNFEELAKKIAFGKESLKRSSIIFINKSTNKKDLIKLQNENIKNANLINIKINNCLYTQFNYFSKSFLKASSFDKNELFLPADTFAESWPFSTSSVNDGNSLFLGKTEQDENIILDIFTKNDDRKNFNTFILGTSGSGKSTLAKKILANQITSGNKVIIIDPENEYATFSKRLNGENINLNINSDKSLNPLEIIDNFLDDFETSKNNHLMWLKEWFKILYKELNEEDLRRIIFNVNLLYSDEIFLSKIKDKSISSKDFPIISDLIKILKSNDDKSLKKIINILEFDFENNGKFSKLYNKSKNLNFENNLVVINVKDIYETTSKEFLINSLFTILGFIQREINLNRFKKEKLVIFFDEAHLFIDKDNLEALNFLFRTIKRIRKYNGSVILATQNPSDFNLEGEVSRKSLAIISNTQYTFFLNLRSEDISNVSKMFSSTGGISEEEKKILTKAKKGQLILGMNNMTRKFLHLHYNEIEKDYCF</sequence>
<protein>
    <submittedName>
        <fullName evidence="3">TRSE-LIKE PROTEIN</fullName>
    </submittedName>
</protein>
<gene>
    <name evidence="3" type="ordered locus">MYPU_3830</name>
</gene>
<dbReference type="PANTHER" id="PTHR30121">
    <property type="entry name" value="UNCHARACTERIZED PROTEIN YJGR-RELATED"/>
    <property type="match status" value="1"/>
</dbReference>
<reference evidence="3 4" key="1">
    <citation type="journal article" date="2001" name="Nucleic Acids Res.">
        <title>The complete genome sequence of the murine respiratory pathogen Mycoplasma pulmonis.</title>
        <authorList>
            <person name="Chambaud I."/>
            <person name="Heilig R."/>
            <person name="Ferris S."/>
            <person name="Barbe V."/>
            <person name="Samson D."/>
            <person name="Galisson F."/>
            <person name="Moszer I."/>
            <person name="Dybvig K."/>
            <person name="Wroblewski H."/>
            <person name="Viari A."/>
            <person name="Rocha E.P.C."/>
            <person name="Blanchard A."/>
        </authorList>
    </citation>
    <scope>NUCLEOTIDE SEQUENCE [LARGE SCALE GENOMIC DNA]</scope>
    <source>
        <strain evidence="3 4">UAB CTIP</strain>
    </source>
</reference>
<dbReference type="NCBIfam" id="NF045975">
    <property type="entry name" value="VirB4_plasma"/>
    <property type="match status" value="1"/>
</dbReference>
<dbReference type="Proteomes" id="UP000000528">
    <property type="component" value="Chromosome"/>
</dbReference>
<accession>Q98QH8</accession>
<dbReference type="STRING" id="272635.gene:17576983"/>
<dbReference type="eggNOG" id="COG0433">
    <property type="taxonomic scope" value="Bacteria"/>
</dbReference>
<name>Q98QH8_MYCPU</name>
<dbReference type="SUPFAM" id="SSF52540">
    <property type="entry name" value="P-loop containing nucleoside triphosphate hydrolases"/>
    <property type="match status" value="1"/>
</dbReference>
<keyword evidence="1" id="KW-1133">Transmembrane helix</keyword>
<feature type="transmembrane region" description="Helical" evidence="1">
    <location>
        <begin position="20"/>
        <end position="38"/>
    </location>
</feature>
<organism evidence="4">
    <name type="scientific">Mycoplasmopsis pulmonis (strain UAB CTIP)</name>
    <name type="common">Mycoplasma pulmonis</name>
    <dbReference type="NCBI Taxonomy" id="272635"/>
    <lineage>
        <taxon>Bacteria</taxon>
        <taxon>Bacillati</taxon>
        <taxon>Mycoplasmatota</taxon>
        <taxon>Mycoplasmoidales</taxon>
        <taxon>Metamycoplasmataceae</taxon>
        <taxon>Mycoplasmopsis</taxon>
    </lineage>
</organism>
<keyword evidence="4" id="KW-1185">Reference proteome</keyword>
<dbReference type="InterPro" id="IPR051162">
    <property type="entry name" value="T4SS_component"/>
</dbReference>
<dbReference type="PIR" id="G90559">
    <property type="entry name" value="G90559"/>
</dbReference>
<dbReference type="EMBL" id="AL445564">
    <property type="protein sequence ID" value="CAC13556.1"/>
    <property type="molecule type" value="Genomic_DNA"/>
</dbReference>
<keyword evidence="1" id="KW-0472">Membrane</keyword>
<keyword evidence="1" id="KW-0812">Transmembrane</keyword>
<evidence type="ECO:0000313" key="4">
    <source>
        <dbReference type="Proteomes" id="UP000000528"/>
    </source>
</evidence>
<feature type="domain" description="AAA+ ATPase" evidence="2">
    <location>
        <begin position="497"/>
        <end position="789"/>
    </location>
</feature>
<dbReference type="InterPro" id="IPR043964">
    <property type="entry name" value="P-loop_TraG"/>
</dbReference>
<evidence type="ECO:0000313" key="3">
    <source>
        <dbReference type="EMBL" id="CAC13556.1"/>
    </source>
</evidence>
<dbReference type="RefSeq" id="WP_010925187.1">
    <property type="nucleotide sequence ID" value="NC_002771.1"/>
</dbReference>
<dbReference type="KEGG" id="mpu:MYPU_3830"/>
<dbReference type="BioCyc" id="MPUL272635:G1GT6-390-MONOMER"/>
<dbReference type="CDD" id="cd01127">
    <property type="entry name" value="TrwB_TraG_TraD_VirD4"/>
    <property type="match status" value="2"/>
</dbReference>
<dbReference type="Gene3D" id="1.10.8.730">
    <property type="match status" value="1"/>
</dbReference>
<dbReference type="InterPro" id="IPR003593">
    <property type="entry name" value="AAA+_ATPase"/>
</dbReference>
<dbReference type="Pfam" id="PF19044">
    <property type="entry name" value="P-loop_TraG"/>
    <property type="match status" value="1"/>
</dbReference>
<dbReference type="HOGENOM" id="CLU_009097_3_0_14"/>
<dbReference type="PANTHER" id="PTHR30121:SF6">
    <property type="entry name" value="SLR6007 PROTEIN"/>
    <property type="match status" value="1"/>
</dbReference>
<dbReference type="InterPro" id="IPR027417">
    <property type="entry name" value="P-loop_NTPase"/>
</dbReference>
<dbReference type="Gene3D" id="3.40.50.300">
    <property type="entry name" value="P-loop containing nucleotide triphosphate hydrolases"/>
    <property type="match status" value="1"/>
</dbReference>